<reference evidence="1" key="1">
    <citation type="submission" date="2021-01" db="EMBL/GenBank/DDBJ databases">
        <authorList>
            <person name="Corre E."/>
            <person name="Pelletier E."/>
            <person name="Niang G."/>
            <person name="Scheremetjew M."/>
            <person name="Finn R."/>
            <person name="Kale V."/>
            <person name="Holt S."/>
            <person name="Cochrane G."/>
            <person name="Meng A."/>
            <person name="Brown T."/>
            <person name="Cohen L."/>
        </authorList>
    </citation>
    <scope>NUCLEOTIDE SEQUENCE</scope>
    <source>
        <strain evidence="1">NIES-2562</strain>
    </source>
</reference>
<accession>A0A7S3GHX4</accession>
<dbReference type="AlphaFoldDB" id="A0A7S3GHX4"/>
<organism evidence="1">
    <name type="scientific">Palpitomonas bilix</name>
    <dbReference type="NCBI Taxonomy" id="652834"/>
    <lineage>
        <taxon>Eukaryota</taxon>
        <taxon>Eukaryota incertae sedis</taxon>
    </lineage>
</organism>
<evidence type="ECO:0000313" key="1">
    <source>
        <dbReference type="EMBL" id="CAE0266790.1"/>
    </source>
</evidence>
<sequence>MIIHTVWRGITHYFPLTFVQYEPSQTEVGMSWIPLALRGSLYLLAPVLMLSFYFDGTLFSYHPVLMVCACAGLIPLSTDLQIHKASLLPASIRGGSLLRWGHSLTTATAVSCCELCGWRSYHLLAIGYRVLLYPLSLSI</sequence>
<proteinExistence type="predicted"/>
<protein>
    <submittedName>
        <fullName evidence="1">Uncharacterized protein</fullName>
    </submittedName>
</protein>
<gene>
    <name evidence="1" type="ORF">PBIL07802_LOCUS29132</name>
</gene>
<dbReference type="EMBL" id="HBIB01044577">
    <property type="protein sequence ID" value="CAE0266790.1"/>
    <property type="molecule type" value="Transcribed_RNA"/>
</dbReference>
<name>A0A7S3GHX4_9EUKA</name>